<dbReference type="EMBL" id="ACPB03024623">
    <property type="status" value="NOT_ANNOTATED_CDS"/>
    <property type="molecule type" value="Genomic_DNA"/>
</dbReference>
<name>T1HGH0_RHOPR</name>
<dbReference type="InterPro" id="IPR015943">
    <property type="entry name" value="WD40/YVTN_repeat-like_dom_sf"/>
</dbReference>
<dbReference type="HOGENOM" id="CLU_724259_0_0_1"/>
<keyword evidence="4" id="KW-1185">Reference proteome</keyword>
<dbReference type="Pfam" id="PF23726">
    <property type="entry name" value="Beta-prop_RSE1_2nd"/>
    <property type="match status" value="1"/>
</dbReference>
<evidence type="ECO:0000313" key="3">
    <source>
        <dbReference type="EnsemblMetazoa" id="RPRC003143-PA"/>
    </source>
</evidence>
<sequence length="382" mass="42299">MAKVAGYHGIRLKKNENKKLEKDCGSEDRIAEIERLVWTSGLRKKSCHTFGVITTRLDVQGLSGLEVQRECASTRAQMTSNSQNSSLAIAKPVGAAQSVDLGVEVEVHHFLLFDQHTFEVLHAHQMLPTEYALSLVSCKLGDDPNAYYVVGTGIVNPEENEPKQGRIIMFQVDDGRLIMVCEKEVKGGCYSLAEFNGKLLASINTGSKQYLIFLKISDNSPKNLRHLVLSLSGEEVEETEIFGFQSEHQTMYCGNVGADAVVQVVPQYVRLISLEPKQVLSEWKPSSGRNISIVAANTLFSCQVVCASGSDLFYLEICSSEIVEKKHVTLEHEVSCLDVTPFPDEKFAKFVAIGLWNDMSARILKLPSLEEIHREYLGGGKS</sequence>
<dbReference type="EnsemblMetazoa" id="RPRC003143-RA">
    <property type="protein sequence ID" value="RPRC003143-PA"/>
    <property type="gene ID" value="RPRC003143"/>
</dbReference>
<proteinExistence type="predicted"/>
<evidence type="ECO:0000259" key="2">
    <source>
        <dbReference type="Pfam" id="PF23726"/>
    </source>
</evidence>
<dbReference type="EMBL" id="ACPB03024622">
    <property type="status" value="NOT_ANNOTATED_CDS"/>
    <property type="molecule type" value="Genomic_DNA"/>
</dbReference>
<dbReference type="GO" id="GO:0005634">
    <property type="term" value="C:nucleus"/>
    <property type="evidence" value="ECO:0007669"/>
    <property type="project" value="InterPro"/>
</dbReference>
<dbReference type="STRING" id="13249.T1HGH0"/>
<dbReference type="InParanoid" id="T1HGH0"/>
<evidence type="ECO:0000259" key="1">
    <source>
        <dbReference type="Pfam" id="PF03178"/>
    </source>
</evidence>
<dbReference type="Proteomes" id="UP000015103">
    <property type="component" value="Unassembled WGS sequence"/>
</dbReference>
<dbReference type="Pfam" id="PF03178">
    <property type="entry name" value="CPSF_A"/>
    <property type="match status" value="1"/>
</dbReference>
<feature type="domain" description="RSE1/DDB1/CPSF1 second beta-propeller" evidence="2">
    <location>
        <begin position="225"/>
        <end position="378"/>
    </location>
</feature>
<dbReference type="eggNOG" id="KOG1897">
    <property type="taxonomic scope" value="Eukaryota"/>
</dbReference>
<organism evidence="3 4">
    <name type="scientific">Rhodnius prolixus</name>
    <name type="common">Triatomid bug</name>
    <dbReference type="NCBI Taxonomy" id="13249"/>
    <lineage>
        <taxon>Eukaryota</taxon>
        <taxon>Metazoa</taxon>
        <taxon>Ecdysozoa</taxon>
        <taxon>Arthropoda</taxon>
        <taxon>Hexapoda</taxon>
        <taxon>Insecta</taxon>
        <taxon>Pterygota</taxon>
        <taxon>Neoptera</taxon>
        <taxon>Paraneoptera</taxon>
        <taxon>Hemiptera</taxon>
        <taxon>Heteroptera</taxon>
        <taxon>Panheteroptera</taxon>
        <taxon>Cimicomorpha</taxon>
        <taxon>Reduviidae</taxon>
        <taxon>Triatominae</taxon>
        <taxon>Rhodnius</taxon>
    </lineage>
</organism>
<dbReference type="Gene3D" id="2.130.10.10">
    <property type="entry name" value="YVTN repeat-like/Quinoprotein amine dehydrogenase"/>
    <property type="match status" value="1"/>
</dbReference>
<dbReference type="InterPro" id="IPR050358">
    <property type="entry name" value="RSE1/DDB1/CFT1"/>
</dbReference>
<evidence type="ECO:0000313" key="4">
    <source>
        <dbReference type="Proteomes" id="UP000015103"/>
    </source>
</evidence>
<accession>T1HGH0</accession>
<dbReference type="InterPro" id="IPR004871">
    <property type="entry name" value="RSE1/DDB1/CPSF1_C"/>
</dbReference>
<dbReference type="VEuPathDB" id="VectorBase:RPRC003143"/>
<dbReference type="AlphaFoldDB" id="T1HGH0"/>
<dbReference type="PANTHER" id="PTHR10644">
    <property type="entry name" value="DNA REPAIR/RNA PROCESSING CPSF FAMILY"/>
    <property type="match status" value="1"/>
</dbReference>
<feature type="domain" description="RSE1/DDB1/CPSF1 C-terminal" evidence="1">
    <location>
        <begin position="109"/>
        <end position="204"/>
    </location>
</feature>
<reference evidence="3" key="1">
    <citation type="submission" date="2015-05" db="UniProtKB">
        <authorList>
            <consortium name="EnsemblMetazoa"/>
        </authorList>
    </citation>
    <scope>IDENTIFICATION</scope>
</reference>
<dbReference type="InterPro" id="IPR058543">
    <property type="entry name" value="Beta-prop_RSE1/DDB1/CPSF1_2nd"/>
</dbReference>
<dbReference type="GO" id="GO:0003676">
    <property type="term" value="F:nucleic acid binding"/>
    <property type="evidence" value="ECO:0007669"/>
    <property type="project" value="InterPro"/>
</dbReference>
<protein>
    <submittedName>
        <fullName evidence="3">CPSF_A domain-containing protein</fullName>
    </submittedName>
</protein>